<evidence type="ECO:0000259" key="10">
    <source>
        <dbReference type="PROSITE" id="PS50862"/>
    </source>
</evidence>
<reference evidence="11 12" key="1">
    <citation type="journal article" date="2015" name="Nature">
        <title>rRNA introns, odd ribosomes, and small enigmatic genomes across a large radiation of phyla.</title>
        <authorList>
            <person name="Brown C.T."/>
            <person name="Hug L.A."/>
            <person name="Thomas B.C."/>
            <person name="Sharon I."/>
            <person name="Castelle C.J."/>
            <person name="Singh A."/>
            <person name="Wilkins M.J."/>
            <person name="Williams K.H."/>
            <person name="Banfield J.F."/>
        </authorList>
    </citation>
    <scope>NUCLEOTIDE SEQUENCE [LARGE SCALE GENOMIC DNA]</scope>
</reference>
<evidence type="ECO:0000256" key="8">
    <source>
        <dbReference type="ARBA" id="ARBA00029731"/>
    </source>
</evidence>
<dbReference type="InterPro" id="IPR044140">
    <property type="entry name" value="ProRS_anticodon_short"/>
</dbReference>
<dbReference type="InterPro" id="IPR004154">
    <property type="entry name" value="Anticodon-bd"/>
</dbReference>
<dbReference type="GO" id="GO:0006433">
    <property type="term" value="P:prolyl-tRNA aminoacylation"/>
    <property type="evidence" value="ECO:0007669"/>
    <property type="project" value="InterPro"/>
</dbReference>
<dbReference type="AlphaFoldDB" id="A0A0G4B223"/>
<keyword evidence="5" id="KW-0067">ATP-binding</keyword>
<evidence type="ECO:0000313" key="12">
    <source>
        <dbReference type="Proteomes" id="UP000035648"/>
    </source>
</evidence>
<proteinExistence type="predicted"/>
<evidence type="ECO:0000256" key="5">
    <source>
        <dbReference type="ARBA" id="ARBA00022840"/>
    </source>
</evidence>
<keyword evidence="4" id="KW-0547">Nucleotide-binding</keyword>
<dbReference type="KEGG" id="bbgw:UT28_C0001G0190"/>
<dbReference type="GO" id="GO:0004827">
    <property type="term" value="F:proline-tRNA ligase activity"/>
    <property type="evidence" value="ECO:0007669"/>
    <property type="project" value="UniProtKB-EC"/>
</dbReference>
<evidence type="ECO:0000256" key="4">
    <source>
        <dbReference type="ARBA" id="ARBA00022741"/>
    </source>
</evidence>
<dbReference type="InterPro" id="IPR036621">
    <property type="entry name" value="Anticodon-bd_dom_sf"/>
</dbReference>
<organism evidence="11 12">
    <name type="scientific">Berkelbacteria bacterium GW2011_GWE1_39_12</name>
    <dbReference type="NCBI Taxonomy" id="1618337"/>
    <lineage>
        <taxon>Bacteria</taxon>
        <taxon>Candidatus Berkelbacteria</taxon>
    </lineage>
</organism>
<evidence type="ECO:0000256" key="1">
    <source>
        <dbReference type="ARBA" id="ARBA00012831"/>
    </source>
</evidence>
<dbReference type="PANTHER" id="PTHR42753">
    <property type="entry name" value="MITOCHONDRIAL RIBOSOME PROTEIN L39/PROLYL-TRNA LIGASE FAMILY MEMBER"/>
    <property type="match status" value="1"/>
</dbReference>
<dbReference type="GO" id="GO:0005829">
    <property type="term" value="C:cytosol"/>
    <property type="evidence" value="ECO:0007669"/>
    <property type="project" value="TreeGrafter"/>
</dbReference>
<dbReference type="EMBL" id="CP011213">
    <property type="protein sequence ID" value="AKM82001.1"/>
    <property type="molecule type" value="Genomic_DNA"/>
</dbReference>
<dbReference type="InterPro" id="IPR002314">
    <property type="entry name" value="aa-tRNA-synt_IIb"/>
</dbReference>
<dbReference type="EC" id="6.1.1.15" evidence="1"/>
<sequence length="406" mass="45764">MKYSQSFIKTKKETPRGANSINQALLERGSFIYQVGSGIFAYLPLGYKVYENICRIVREELGAIGCQEVSLPVLHPSELWKTSGRFEEIGDELLKVNTSREAEFVLAMTHEEVMTPMAKEKVSSFQDLPFTLNQISKKIRYEARPRGGMIRLRDFNMQDAYSFHANDEQLDKTFDDFIDAYKKIFERVGIKAIMVEADSGMMGGKDSREFMVITPVGEDRILLCDKCGKAFNAEVKPENNKCTCGNDLKEEKGIELAHIFKLRTKYSEKFGLNFTDEKGESKPVIMGCYGIGLDRLVGAVAETSNDEYGLIWPENIAPAKVYLIDLEGSKGEEIYNQLTDLGIDVIFDDREVSAGIKFSDADLLGIPYRVVISKKTIAEGKVELKKRGEKETILTDVDNILSDLRK</sequence>
<dbReference type="PRINTS" id="PR01046">
    <property type="entry name" value="TRNASYNTHPRO"/>
</dbReference>
<dbReference type="Pfam" id="PF03129">
    <property type="entry name" value="HGTP_anticodon"/>
    <property type="match status" value="1"/>
</dbReference>
<keyword evidence="3 11" id="KW-0436">Ligase</keyword>
<dbReference type="Pfam" id="PF00587">
    <property type="entry name" value="tRNA-synt_2b"/>
    <property type="match status" value="1"/>
</dbReference>
<evidence type="ECO:0000256" key="9">
    <source>
        <dbReference type="ARBA" id="ARBA00047671"/>
    </source>
</evidence>
<dbReference type="Gene3D" id="3.40.50.800">
    <property type="entry name" value="Anticodon-binding domain"/>
    <property type="match status" value="1"/>
</dbReference>
<dbReference type="PATRIC" id="fig|1618337.4.peg.187"/>
<comment type="catalytic activity">
    <reaction evidence="9">
        <text>tRNA(Pro) + L-proline + ATP = L-prolyl-tRNA(Pro) + AMP + diphosphate</text>
        <dbReference type="Rhea" id="RHEA:14305"/>
        <dbReference type="Rhea" id="RHEA-COMP:9700"/>
        <dbReference type="Rhea" id="RHEA-COMP:9702"/>
        <dbReference type="ChEBI" id="CHEBI:30616"/>
        <dbReference type="ChEBI" id="CHEBI:33019"/>
        <dbReference type="ChEBI" id="CHEBI:60039"/>
        <dbReference type="ChEBI" id="CHEBI:78442"/>
        <dbReference type="ChEBI" id="CHEBI:78532"/>
        <dbReference type="ChEBI" id="CHEBI:456215"/>
        <dbReference type="EC" id="6.1.1.15"/>
    </reaction>
</comment>
<dbReference type="Gene3D" id="3.30.930.10">
    <property type="entry name" value="Bira Bifunctional Protein, Domain 2"/>
    <property type="match status" value="1"/>
</dbReference>
<dbReference type="InterPro" id="IPR033730">
    <property type="entry name" value="ProRS_core_prok"/>
</dbReference>
<evidence type="ECO:0000256" key="3">
    <source>
        <dbReference type="ARBA" id="ARBA00022598"/>
    </source>
</evidence>
<accession>A0A0G4B223</accession>
<dbReference type="GO" id="GO:0005524">
    <property type="term" value="F:ATP binding"/>
    <property type="evidence" value="ECO:0007669"/>
    <property type="project" value="UniProtKB-KW"/>
</dbReference>
<evidence type="ECO:0000313" key="11">
    <source>
        <dbReference type="EMBL" id="AKM82001.1"/>
    </source>
</evidence>
<dbReference type="CDD" id="cd00779">
    <property type="entry name" value="ProRS_core_prok"/>
    <property type="match status" value="1"/>
</dbReference>
<evidence type="ECO:0000256" key="6">
    <source>
        <dbReference type="ARBA" id="ARBA00022917"/>
    </source>
</evidence>
<evidence type="ECO:0000256" key="2">
    <source>
        <dbReference type="ARBA" id="ARBA00019110"/>
    </source>
</evidence>
<feature type="domain" description="Aminoacyl-transfer RNA synthetases class-II family profile" evidence="10">
    <location>
        <begin position="34"/>
        <end position="313"/>
    </location>
</feature>
<dbReference type="SUPFAM" id="SSF52954">
    <property type="entry name" value="Class II aaRS ABD-related"/>
    <property type="match status" value="1"/>
</dbReference>
<dbReference type="InterPro" id="IPR006195">
    <property type="entry name" value="aa-tRNA-synth_II"/>
</dbReference>
<gene>
    <name evidence="11" type="ORF">UT28_C0001G0190</name>
</gene>
<keyword evidence="7 11" id="KW-0030">Aminoacyl-tRNA synthetase</keyword>
<dbReference type="SUPFAM" id="SSF55681">
    <property type="entry name" value="Class II aaRS and biotin synthetases"/>
    <property type="match status" value="1"/>
</dbReference>
<dbReference type="PANTHER" id="PTHR42753:SF2">
    <property type="entry name" value="PROLINE--TRNA LIGASE"/>
    <property type="match status" value="1"/>
</dbReference>
<dbReference type="Proteomes" id="UP000035648">
    <property type="component" value="Chromosome"/>
</dbReference>
<evidence type="ECO:0000256" key="7">
    <source>
        <dbReference type="ARBA" id="ARBA00023146"/>
    </source>
</evidence>
<dbReference type="CDD" id="cd00861">
    <property type="entry name" value="ProRS_anticodon_short"/>
    <property type="match status" value="1"/>
</dbReference>
<dbReference type="InterPro" id="IPR050062">
    <property type="entry name" value="Pro-tRNA_synthetase"/>
</dbReference>
<name>A0A0G4B223_9BACT</name>
<dbReference type="InterPro" id="IPR045864">
    <property type="entry name" value="aa-tRNA-synth_II/BPL/LPL"/>
</dbReference>
<keyword evidence="6" id="KW-0648">Protein biosynthesis</keyword>
<dbReference type="PROSITE" id="PS50862">
    <property type="entry name" value="AA_TRNA_LIGASE_II"/>
    <property type="match status" value="1"/>
</dbReference>
<dbReference type="InterPro" id="IPR002316">
    <property type="entry name" value="Pro-tRNA-ligase_IIa"/>
</dbReference>
<protein>
    <recommendedName>
        <fullName evidence="2">Proline--tRNA ligase</fullName>
        <ecNumber evidence="1">6.1.1.15</ecNumber>
    </recommendedName>
    <alternativeName>
        <fullName evidence="8">Prolyl-tRNA synthetase</fullName>
    </alternativeName>
</protein>
<dbReference type="STRING" id="1618337.UT28_C0001G0190"/>